<feature type="coiled-coil region" evidence="1">
    <location>
        <begin position="68"/>
        <end position="95"/>
    </location>
</feature>
<organism evidence="3 4">
    <name type="scientific">Pelotomaculum thermopropionicum</name>
    <dbReference type="NCBI Taxonomy" id="110500"/>
    <lineage>
        <taxon>Bacteria</taxon>
        <taxon>Bacillati</taxon>
        <taxon>Bacillota</taxon>
        <taxon>Clostridia</taxon>
        <taxon>Eubacteriales</taxon>
        <taxon>Desulfotomaculaceae</taxon>
        <taxon>Pelotomaculum</taxon>
    </lineage>
</organism>
<comment type="caution">
    <text evidence="3">The sequence shown here is derived from an EMBL/GenBank/DDBJ whole genome shotgun (WGS) entry which is preliminary data.</text>
</comment>
<dbReference type="InterPro" id="IPR055342">
    <property type="entry name" value="MreC_beta-barrel_core"/>
</dbReference>
<feature type="non-terminal residue" evidence="3">
    <location>
        <position position="218"/>
    </location>
</feature>
<dbReference type="GO" id="GO:0005886">
    <property type="term" value="C:plasma membrane"/>
    <property type="evidence" value="ECO:0007669"/>
    <property type="project" value="TreeGrafter"/>
</dbReference>
<dbReference type="Gene3D" id="2.40.10.340">
    <property type="entry name" value="Rod shape-determining protein MreC, domain 1"/>
    <property type="match status" value="1"/>
</dbReference>
<dbReference type="InterPro" id="IPR042177">
    <property type="entry name" value="Cell/Rod_1"/>
</dbReference>
<dbReference type="PANTHER" id="PTHR34138">
    <property type="entry name" value="CELL SHAPE-DETERMINING PROTEIN MREC"/>
    <property type="match status" value="1"/>
</dbReference>
<evidence type="ECO:0000313" key="3">
    <source>
        <dbReference type="EMBL" id="KUK82007.1"/>
    </source>
</evidence>
<dbReference type="GO" id="GO:0008360">
    <property type="term" value="P:regulation of cell shape"/>
    <property type="evidence" value="ECO:0007669"/>
    <property type="project" value="InterPro"/>
</dbReference>
<evidence type="ECO:0000256" key="1">
    <source>
        <dbReference type="SAM" id="Coils"/>
    </source>
</evidence>
<gene>
    <name evidence="3" type="ORF">XD97_0524</name>
</gene>
<keyword evidence="1" id="KW-0175">Coiled coil</keyword>
<dbReference type="InterPro" id="IPR007221">
    <property type="entry name" value="MreC"/>
</dbReference>
<evidence type="ECO:0000313" key="4">
    <source>
        <dbReference type="Proteomes" id="UP000054705"/>
    </source>
</evidence>
<dbReference type="Proteomes" id="UP000054705">
    <property type="component" value="Unassembled WGS sequence"/>
</dbReference>
<sequence length="218" mass="24088">MRWVTAKRLFFLAVLLTVTLAVMRVTIPERTWSAPLEAKFRDILAPVQTGLTWIGRQARHLVALPVSLIGTAERNRELEQEVARLKSEIVRLNEYRLENLRLSALLDYKQLMSYRFDFLAASVVARDPGNWFGTVTLNRGFEDGVQDNMSVLTPEGLVGRVVSVSDATCEVLLITDPRSGVGALVQDSRTPGIVEGVTGGLGTTRMIHISNDAPVEKG</sequence>
<dbReference type="PANTHER" id="PTHR34138:SF1">
    <property type="entry name" value="CELL SHAPE-DETERMINING PROTEIN MREC"/>
    <property type="match status" value="1"/>
</dbReference>
<reference evidence="4" key="1">
    <citation type="journal article" date="2015" name="MBio">
        <title>Genome-Resolved Metagenomic Analysis Reveals Roles for Candidate Phyla and Other Microbial Community Members in Biogeochemical Transformations in Oil Reservoirs.</title>
        <authorList>
            <person name="Hu P."/>
            <person name="Tom L."/>
            <person name="Singh A."/>
            <person name="Thomas B.C."/>
            <person name="Baker B.J."/>
            <person name="Piceno Y.M."/>
            <person name="Andersen G.L."/>
            <person name="Banfield J.F."/>
        </authorList>
    </citation>
    <scope>NUCLEOTIDE SEQUENCE [LARGE SCALE GENOMIC DNA]</scope>
</reference>
<protein>
    <submittedName>
        <fullName evidence="3">Cell shape-determining protein MreC</fullName>
    </submittedName>
</protein>
<proteinExistence type="predicted"/>
<dbReference type="AlphaFoldDB" id="A0A101HRT3"/>
<feature type="domain" description="Rod shape-determining protein MreC beta-barrel core" evidence="2">
    <location>
        <begin position="123"/>
        <end position="218"/>
    </location>
</feature>
<accession>A0A101HRT3</accession>
<dbReference type="Pfam" id="PF04085">
    <property type="entry name" value="MreC"/>
    <property type="match status" value="1"/>
</dbReference>
<dbReference type="EMBL" id="LGGS01000115">
    <property type="protein sequence ID" value="KUK82007.1"/>
    <property type="molecule type" value="Genomic_DNA"/>
</dbReference>
<name>A0A101HRT3_9FIRM</name>
<evidence type="ECO:0000259" key="2">
    <source>
        <dbReference type="Pfam" id="PF04085"/>
    </source>
</evidence>